<dbReference type="EMBL" id="JACHVA010000082">
    <property type="protein sequence ID" value="MBC2602070.1"/>
    <property type="molecule type" value="Genomic_DNA"/>
</dbReference>
<evidence type="ECO:0000313" key="1">
    <source>
        <dbReference type="EMBL" id="MBC2602070.1"/>
    </source>
</evidence>
<reference evidence="1 2" key="1">
    <citation type="submission" date="2020-07" db="EMBL/GenBank/DDBJ databases">
        <authorList>
            <person name="Feng X."/>
        </authorList>
    </citation>
    <scope>NUCLEOTIDE SEQUENCE [LARGE SCALE GENOMIC DNA]</scope>
    <source>
        <strain evidence="1 2">JCM14086</strain>
    </source>
</reference>
<keyword evidence="2" id="KW-1185">Reference proteome</keyword>
<dbReference type="RefSeq" id="WP_185692770.1">
    <property type="nucleotide sequence ID" value="NZ_JACHVA010000082.1"/>
</dbReference>
<comment type="caution">
    <text evidence="1">The sequence shown here is derived from an EMBL/GenBank/DDBJ whole genome shotgun (WGS) entry which is preliminary data.</text>
</comment>
<gene>
    <name evidence="1" type="ORF">H5P30_09810</name>
</gene>
<dbReference type="AlphaFoldDB" id="A0A7X1B066"/>
<proteinExistence type="predicted"/>
<organism evidence="1 2">
    <name type="scientific">Puniceicoccus vermicola</name>
    <dbReference type="NCBI Taxonomy" id="388746"/>
    <lineage>
        <taxon>Bacteria</taxon>
        <taxon>Pseudomonadati</taxon>
        <taxon>Verrucomicrobiota</taxon>
        <taxon>Opitutia</taxon>
        <taxon>Puniceicoccales</taxon>
        <taxon>Puniceicoccaceae</taxon>
        <taxon>Puniceicoccus</taxon>
    </lineage>
</organism>
<protein>
    <submittedName>
        <fullName evidence="1">Uncharacterized protein</fullName>
    </submittedName>
</protein>
<sequence length="174" mass="20769">METNQKPNEDNEHNRRFFENIGRCLFVCQLIELKLAITVCFYKYSKEYNSQKITDELAKCRNKSMGELIEEFRELKKKGIRNELLNKLSSKRNWLVHHLLPSPEFVLISEKQDHYTDELLSFFTSAHDEIEIFFDQNIKSFLRMSTPPNVEELRSFVTDLEAARKINKRAKYKK</sequence>
<dbReference type="Proteomes" id="UP000525652">
    <property type="component" value="Unassembled WGS sequence"/>
</dbReference>
<name>A0A7X1B066_9BACT</name>
<accession>A0A7X1B066</accession>
<evidence type="ECO:0000313" key="2">
    <source>
        <dbReference type="Proteomes" id="UP000525652"/>
    </source>
</evidence>